<dbReference type="Gene3D" id="3.40.50.300">
    <property type="entry name" value="P-loop containing nucleotide triphosphate hydrolases"/>
    <property type="match status" value="1"/>
</dbReference>
<dbReference type="GO" id="GO:0016887">
    <property type="term" value="F:ATP hydrolysis activity"/>
    <property type="evidence" value="ECO:0007669"/>
    <property type="project" value="InterPro"/>
</dbReference>
<gene>
    <name evidence="4" type="ORF">CQS04_09535</name>
</gene>
<dbReference type="PANTHER" id="PTHR43582">
    <property type="entry name" value="LINEARMYCIN RESISTANCE ATP-BINDING PROTEIN LNRL"/>
    <property type="match status" value="1"/>
</dbReference>
<dbReference type="InterPro" id="IPR017871">
    <property type="entry name" value="ABC_transporter-like_CS"/>
</dbReference>
<feature type="domain" description="ABC transporter" evidence="3">
    <location>
        <begin position="2"/>
        <end position="232"/>
    </location>
</feature>
<keyword evidence="5" id="KW-1185">Reference proteome</keyword>
<accession>A0A2M9EY65</accession>
<reference evidence="4 5" key="1">
    <citation type="submission" date="2017-10" db="EMBL/GenBank/DDBJ databases">
        <title>Draft genome of Chryseomicrobium casticus sp. nov.</title>
        <authorList>
            <person name="Chakraborty R."/>
            <person name="Saha T."/>
        </authorList>
    </citation>
    <scope>NUCLEOTIDE SEQUENCE [LARGE SCALE GENOMIC DNA]</scope>
    <source>
        <strain evidence="4 5">ET03</strain>
    </source>
</reference>
<name>A0A2M9EY65_9BACL</name>
<dbReference type="OrthoDB" id="9804819at2"/>
<dbReference type="RefSeq" id="WP_100353923.1">
    <property type="nucleotide sequence ID" value="NZ_PCGR01000003.1"/>
</dbReference>
<evidence type="ECO:0000256" key="1">
    <source>
        <dbReference type="ARBA" id="ARBA00022741"/>
    </source>
</evidence>
<sequence length="309" mass="34423">MIQLHAIEKLYGKQPALQQIDLTIPKASSFGLVGPNGAGKSTLMKILVGVIEDYKGQIKIDSAPYVGNQTAMKQRIGYVPQDICLEETLTARDNLILFGRLYGVKGKKLQERINAVLELIGLKDREKSLVSTFSGGMKRRLNIGCALLHDPDIMILDEPTVGVDPQSRRAIFEMIHSFKNNGKTVIYSSHYMEEVEQLCDHIGFIDRGVVIEQGKLRDVLARHRQSSIYVEGKGISKQLLTGFEGVTEHEEGYLIESQTPLQTLEAVTCHLAKKAILPARLELSQAKLEDIFIKLTGTPLRDNGWEAQQ</sequence>
<keyword evidence="1" id="KW-0547">Nucleotide-binding</keyword>
<dbReference type="InterPro" id="IPR003593">
    <property type="entry name" value="AAA+_ATPase"/>
</dbReference>
<dbReference type="EMBL" id="PCGR01000003">
    <property type="protein sequence ID" value="PJK16146.1"/>
    <property type="molecule type" value="Genomic_DNA"/>
</dbReference>
<protein>
    <submittedName>
        <fullName evidence="4">ABC transporter ATP-binding protein</fullName>
    </submittedName>
</protein>
<dbReference type="InterPro" id="IPR003439">
    <property type="entry name" value="ABC_transporter-like_ATP-bd"/>
</dbReference>
<dbReference type="SUPFAM" id="SSF52540">
    <property type="entry name" value="P-loop containing nucleoside triphosphate hydrolases"/>
    <property type="match status" value="1"/>
</dbReference>
<dbReference type="InterPro" id="IPR027417">
    <property type="entry name" value="P-loop_NTPase"/>
</dbReference>
<dbReference type="GO" id="GO:0005524">
    <property type="term" value="F:ATP binding"/>
    <property type="evidence" value="ECO:0007669"/>
    <property type="project" value="UniProtKB-KW"/>
</dbReference>
<dbReference type="Pfam" id="PF00005">
    <property type="entry name" value="ABC_tran"/>
    <property type="match status" value="1"/>
</dbReference>
<evidence type="ECO:0000259" key="3">
    <source>
        <dbReference type="PROSITE" id="PS50893"/>
    </source>
</evidence>
<keyword evidence="2 4" id="KW-0067">ATP-binding</keyword>
<organism evidence="4 5">
    <name type="scientific">Chryseomicrobium excrementi</name>
    <dbReference type="NCBI Taxonomy" id="2041346"/>
    <lineage>
        <taxon>Bacteria</taxon>
        <taxon>Bacillati</taxon>
        <taxon>Bacillota</taxon>
        <taxon>Bacilli</taxon>
        <taxon>Bacillales</taxon>
        <taxon>Caryophanaceae</taxon>
        <taxon>Chryseomicrobium</taxon>
    </lineage>
</organism>
<dbReference type="Proteomes" id="UP000228680">
    <property type="component" value="Unassembled WGS sequence"/>
</dbReference>
<evidence type="ECO:0000313" key="4">
    <source>
        <dbReference type="EMBL" id="PJK16146.1"/>
    </source>
</evidence>
<dbReference type="PROSITE" id="PS00211">
    <property type="entry name" value="ABC_TRANSPORTER_1"/>
    <property type="match status" value="1"/>
</dbReference>
<dbReference type="SMART" id="SM00382">
    <property type="entry name" value="AAA"/>
    <property type="match status" value="1"/>
</dbReference>
<comment type="caution">
    <text evidence="4">The sequence shown here is derived from an EMBL/GenBank/DDBJ whole genome shotgun (WGS) entry which is preliminary data.</text>
</comment>
<evidence type="ECO:0000313" key="5">
    <source>
        <dbReference type="Proteomes" id="UP000228680"/>
    </source>
</evidence>
<dbReference type="PANTHER" id="PTHR43582:SF2">
    <property type="entry name" value="LINEARMYCIN RESISTANCE ATP-BINDING PROTEIN LNRL"/>
    <property type="match status" value="1"/>
</dbReference>
<dbReference type="PROSITE" id="PS50893">
    <property type="entry name" value="ABC_TRANSPORTER_2"/>
    <property type="match status" value="1"/>
</dbReference>
<dbReference type="AlphaFoldDB" id="A0A2M9EY65"/>
<evidence type="ECO:0000256" key="2">
    <source>
        <dbReference type="ARBA" id="ARBA00022840"/>
    </source>
</evidence>
<proteinExistence type="predicted"/>
<dbReference type="CDD" id="cd03230">
    <property type="entry name" value="ABC_DR_subfamily_A"/>
    <property type="match status" value="1"/>
</dbReference>